<sequence>MMERIKSITLTILVLVSLVQSYFLAYSSPKFDNVVQTDYVENEVIGTQAELGDILFPEQIILHSGNSTHTLLPLSLQFYSMVYDDFLKRKFYDGLRRTETSSLDLNWDYIRKQNPGIELRFKEAIPLHVLQSILQIKQEAPLIDEMITRIWIYLVANTDDVHTYFLTDKDSVVYEAMKVDISADNVKKYVAFGQYLTKYHSVTGDYYLPDEAITIAKIQASYSQFTADQLKRNLFVDPSMTRNFVERDLTQIYTDGKRALQVKNDTHWMKYSDPISIPVDNSNDAEENLLGSIKFINEHGGWNGTYIYSQMSSELETGPQTFLYRQYVDNYPLIGLAPNNFGYIKLVLQRGVVSVYERSLIKIDTDTIVKKEAFLPGGKTLDNLIEAYSKRQEIVTIFPAYQVTVVKGNKVDLVPRWAVELKDGTNEFIY</sequence>
<dbReference type="OrthoDB" id="2382185at2"/>
<name>A0A6B8RVQ0_9BACL</name>
<feature type="domain" description="Regulatory protein YycH" evidence="1">
    <location>
        <begin position="3"/>
        <end position="423"/>
    </location>
</feature>
<dbReference type="RefSeq" id="WP_155705105.1">
    <property type="nucleotide sequence ID" value="NZ_CP034235.1"/>
</dbReference>
<protein>
    <recommendedName>
        <fullName evidence="1">Regulatory protein YycH domain-containing protein</fullName>
    </recommendedName>
</protein>
<evidence type="ECO:0000259" key="1">
    <source>
        <dbReference type="Pfam" id="PF07435"/>
    </source>
</evidence>
<dbReference type="Pfam" id="PF07435">
    <property type="entry name" value="YycH"/>
    <property type="match status" value="1"/>
</dbReference>
<evidence type="ECO:0000313" key="2">
    <source>
        <dbReference type="EMBL" id="QGQ99839.1"/>
    </source>
</evidence>
<dbReference type="Gene3D" id="3.30.310.160">
    <property type="entry name" value="YycH protein, domain 2"/>
    <property type="match status" value="1"/>
</dbReference>
<accession>A0A6B8RVQ0</accession>
<dbReference type="Proteomes" id="UP000426246">
    <property type="component" value="Chromosome"/>
</dbReference>
<gene>
    <name evidence="2" type="ORF">EHS13_35730</name>
</gene>
<dbReference type="CDD" id="cd15787">
    <property type="entry name" value="YycH_N"/>
    <property type="match status" value="1"/>
</dbReference>
<dbReference type="InterPro" id="IPR042274">
    <property type="entry name" value="YycH/YycI_2"/>
</dbReference>
<proteinExistence type="predicted"/>
<dbReference type="InterPro" id="IPR009996">
    <property type="entry name" value="YycH"/>
</dbReference>
<evidence type="ECO:0000313" key="3">
    <source>
        <dbReference type="Proteomes" id="UP000426246"/>
    </source>
</evidence>
<dbReference type="EMBL" id="CP034235">
    <property type="protein sequence ID" value="QGQ99839.1"/>
    <property type="molecule type" value="Genomic_DNA"/>
</dbReference>
<keyword evidence="3" id="KW-1185">Reference proteome</keyword>
<organism evidence="2 3">
    <name type="scientific">Paenibacillus psychroresistens</name>
    <dbReference type="NCBI Taxonomy" id="1778678"/>
    <lineage>
        <taxon>Bacteria</taxon>
        <taxon>Bacillati</taxon>
        <taxon>Bacillota</taxon>
        <taxon>Bacilli</taxon>
        <taxon>Bacillales</taxon>
        <taxon>Paenibacillaceae</taxon>
        <taxon>Paenibacillus</taxon>
    </lineage>
</organism>
<dbReference type="KEGG" id="ppsc:EHS13_35730"/>
<dbReference type="AlphaFoldDB" id="A0A6B8RVQ0"/>
<reference evidence="3" key="1">
    <citation type="submission" date="2018-11" db="EMBL/GenBank/DDBJ databases">
        <title>Complete genome sequence of Paenibacillus sp. ML311-T8.</title>
        <authorList>
            <person name="Nam Y.-D."/>
            <person name="Kang J."/>
            <person name="Chung W.-H."/>
            <person name="Park Y.S."/>
        </authorList>
    </citation>
    <scope>NUCLEOTIDE SEQUENCE [LARGE SCALE GENOMIC DNA]</scope>
    <source>
        <strain evidence="3">ML311-T8</strain>
    </source>
</reference>